<dbReference type="STRING" id="395961.Cyan7425_3888"/>
<protein>
    <submittedName>
        <fullName evidence="2">Uncharacterized protein</fullName>
    </submittedName>
</protein>
<name>B8HUK3_CYAP4</name>
<dbReference type="OrthoDB" id="532758at2"/>
<dbReference type="EMBL" id="CP001344">
    <property type="protein sequence ID" value="ACL46205.1"/>
    <property type="molecule type" value="Genomic_DNA"/>
</dbReference>
<feature type="transmembrane region" description="Helical" evidence="1">
    <location>
        <begin position="71"/>
        <end position="94"/>
    </location>
</feature>
<organism evidence="2">
    <name type="scientific">Cyanothece sp. (strain PCC 7425 / ATCC 29141)</name>
    <dbReference type="NCBI Taxonomy" id="395961"/>
    <lineage>
        <taxon>Bacteria</taxon>
        <taxon>Bacillati</taxon>
        <taxon>Cyanobacteriota</taxon>
        <taxon>Cyanophyceae</taxon>
        <taxon>Gomontiellales</taxon>
        <taxon>Cyanothecaceae</taxon>
        <taxon>Cyanothece</taxon>
    </lineage>
</organism>
<dbReference type="AlphaFoldDB" id="B8HUK3"/>
<sequence>MDLSQLLIKLMIAVACSAVASYLLPRKIPGHLFGLAVIGLLGVLVGEWGYALLKQSFDLNSPIFHWQLSGVLIIPAIAGSLIVLFLFTSFLEWARLSR</sequence>
<proteinExistence type="predicted"/>
<dbReference type="KEGG" id="cyn:Cyan7425_3888"/>
<dbReference type="HOGENOM" id="CLU_2331038_0_0_3"/>
<reference evidence="2" key="1">
    <citation type="submission" date="2009-01" db="EMBL/GenBank/DDBJ databases">
        <title>Complete sequence of chromosome Cyanothece sp. PCC 7425.</title>
        <authorList>
            <consortium name="US DOE Joint Genome Institute"/>
            <person name="Lucas S."/>
            <person name="Copeland A."/>
            <person name="Lapidus A."/>
            <person name="Glavina del Rio T."/>
            <person name="Dalin E."/>
            <person name="Tice H."/>
            <person name="Bruce D."/>
            <person name="Goodwin L."/>
            <person name="Pitluck S."/>
            <person name="Sims D."/>
            <person name="Meineke L."/>
            <person name="Brettin T."/>
            <person name="Detter J.C."/>
            <person name="Han C."/>
            <person name="Larimer F."/>
            <person name="Land M."/>
            <person name="Hauser L."/>
            <person name="Kyrpides N."/>
            <person name="Ovchinnikova G."/>
            <person name="Liberton M."/>
            <person name="Stoeckel J."/>
            <person name="Banerjee A."/>
            <person name="Singh A."/>
            <person name="Page L."/>
            <person name="Sato H."/>
            <person name="Zhao L."/>
            <person name="Sherman L."/>
            <person name="Pakrasi H."/>
            <person name="Richardson P."/>
        </authorList>
    </citation>
    <scope>NUCLEOTIDE SEQUENCE</scope>
    <source>
        <strain evidence="2">PCC 7425</strain>
    </source>
</reference>
<accession>B8HUK3</accession>
<gene>
    <name evidence="2" type="ordered locus">Cyan7425_3888</name>
</gene>
<feature type="transmembrane region" description="Helical" evidence="1">
    <location>
        <begin position="6"/>
        <end position="25"/>
    </location>
</feature>
<keyword evidence="1" id="KW-1133">Transmembrane helix</keyword>
<evidence type="ECO:0000313" key="2">
    <source>
        <dbReference type="EMBL" id="ACL46205.1"/>
    </source>
</evidence>
<evidence type="ECO:0000256" key="1">
    <source>
        <dbReference type="SAM" id="Phobius"/>
    </source>
</evidence>
<keyword evidence="1" id="KW-0812">Transmembrane</keyword>
<dbReference type="eggNOG" id="ENOG50337QK">
    <property type="taxonomic scope" value="Bacteria"/>
</dbReference>
<keyword evidence="1" id="KW-0472">Membrane</keyword>
<feature type="transmembrane region" description="Helical" evidence="1">
    <location>
        <begin position="32"/>
        <end position="51"/>
    </location>
</feature>